<accession>A0A6N7QTU6</accession>
<dbReference type="GO" id="GO:0033592">
    <property type="term" value="F:RNA strand annealing activity"/>
    <property type="evidence" value="ECO:0007669"/>
    <property type="project" value="InterPro"/>
</dbReference>
<feature type="domain" description="ProQ/FinO" evidence="5">
    <location>
        <begin position="10"/>
        <end position="128"/>
    </location>
</feature>
<dbReference type="PANTHER" id="PTHR38106">
    <property type="entry name" value="RNA CHAPERONE PROQ"/>
    <property type="match status" value="1"/>
</dbReference>
<sequence length="150" mass="16558">MGTTDNQKRRRAERTRVFLQALCEHFPQCFTADRAAVRPLAIGIQATLKAALTEHETLAETPAWLVRQALARYTGSPAYLQAIIDGKPRINLQGETVEAVSPEAIAAAKDRRTQQKAAAEARRKAQAEAAAAERRAAKLNRLAEHFNNKD</sequence>
<comment type="caution">
    <text evidence="6">The sequence shown here is derived from an EMBL/GenBank/DDBJ whole genome shotgun (WGS) entry which is preliminary data.</text>
</comment>
<evidence type="ECO:0000313" key="6">
    <source>
        <dbReference type="EMBL" id="MRH78829.1"/>
    </source>
</evidence>
<keyword evidence="3" id="KW-0143">Chaperone</keyword>
<dbReference type="SUPFAM" id="SSF48657">
    <property type="entry name" value="FinO-like"/>
    <property type="match status" value="1"/>
</dbReference>
<dbReference type="InterPro" id="IPR036442">
    <property type="entry name" value="ProQ/FinO_sf"/>
</dbReference>
<dbReference type="SMART" id="SM00945">
    <property type="entry name" value="ProQ"/>
    <property type="match status" value="1"/>
</dbReference>
<dbReference type="PANTHER" id="PTHR38106:SF1">
    <property type="entry name" value="RNA CHAPERONE PROQ"/>
    <property type="match status" value="1"/>
</dbReference>
<dbReference type="InterPro" id="IPR023529">
    <property type="entry name" value="ProQ"/>
</dbReference>
<reference evidence="6 7" key="1">
    <citation type="submission" date="2019-11" db="EMBL/GenBank/DDBJ databases">
        <authorList>
            <person name="Zhang X.Y."/>
        </authorList>
    </citation>
    <scope>NUCLEOTIDE SEQUENCE [LARGE SCALE GENOMIC DNA]</scope>
    <source>
        <strain evidence="6 7">C176</strain>
    </source>
</reference>
<dbReference type="Proteomes" id="UP000433788">
    <property type="component" value="Unassembled WGS sequence"/>
</dbReference>
<evidence type="ECO:0000313" key="7">
    <source>
        <dbReference type="Proteomes" id="UP000433788"/>
    </source>
</evidence>
<dbReference type="AlphaFoldDB" id="A0A6N7QTU6"/>
<organism evidence="6 7">
    <name type="scientific">Spiribacter salilacus</name>
    <dbReference type="NCBI Taxonomy" id="2664894"/>
    <lineage>
        <taxon>Bacteria</taxon>
        <taxon>Pseudomonadati</taxon>
        <taxon>Pseudomonadota</taxon>
        <taxon>Gammaproteobacteria</taxon>
        <taxon>Chromatiales</taxon>
        <taxon>Ectothiorhodospiraceae</taxon>
        <taxon>Spiribacter</taxon>
    </lineage>
</organism>
<dbReference type="Pfam" id="PF04352">
    <property type="entry name" value="ProQ"/>
    <property type="match status" value="1"/>
</dbReference>
<dbReference type="EMBL" id="WJPP01000004">
    <property type="protein sequence ID" value="MRH78829.1"/>
    <property type="molecule type" value="Genomic_DNA"/>
</dbReference>
<keyword evidence="2" id="KW-0694">RNA-binding</keyword>
<dbReference type="Gene3D" id="1.10.1710.10">
    <property type="entry name" value="ProQ/FinO domain"/>
    <property type="match status" value="1"/>
</dbReference>
<dbReference type="GO" id="GO:0010608">
    <property type="term" value="P:post-transcriptional regulation of gene expression"/>
    <property type="evidence" value="ECO:0007669"/>
    <property type="project" value="InterPro"/>
</dbReference>
<feature type="region of interest" description="Disordered" evidence="4">
    <location>
        <begin position="109"/>
        <end position="130"/>
    </location>
</feature>
<evidence type="ECO:0000256" key="1">
    <source>
        <dbReference type="ARBA" id="ARBA00022490"/>
    </source>
</evidence>
<protein>
    <submittedName>
        <fullName evidence="6">Prop expression regulator</fullName>
    </submittedName>
</protein>
<evidence type="ECO:0000256" key="3">
    <source>
        <dbReference type="ARBA" id="ARBA00023186"/>
    </source>
</evidence>
<dbReference type="GO" id="GO:0034057">
    <property type="term" value="F:RNA strand-exchange activity"/>
    <property type="evidence" value="ECO:0007669"/>
    <property type="project" value="InterPro"/>
</dbReference>
<evidence type="ECO:0000256" key="4">
    <source>
        <dbReference type="SAM" id="MobiDB-lite"/>
    </source>
</evidence>
<name>A0A6N7QTU6_9GAMM</name>
<keyword evidence="7" id="KW-1185">Reference proteome</keyword>
<evidence type="ECO:0000259" key="5">
    <source>
        <dbReference type="SMART" id="SM00945"/>
    </source>
</evidence>
<keyword evidence="1" id="KW-0963">Cytoplasm</keyword>
<dbReference type="GO" id="GO:0005829">
    <property type="term" value="C:cytosol"/>
    <property type="evidence" value="ECO:0007669"/>
    <property type="project" value="TreeGrafter"/>
</dbReference>
<gene>
    <name evidence="6" type="ORF">GH984_08925</name>
</gene>
<dbReference type="InterPro" id="IPR016103">
    <property type="entry name" value="ProQ/FinO"/>
</dbReference>
<proteinExistence type="predicted"/>
<evidence type="ECO:0000256" key="2">
    <source>
        <dbReference type="ARBA" id="ARBA00022884"/>
    </source>
</evidence>